<name>A0A6G1JRG7_9PLEO</name>
<dbReference type="InterPro" id="IPR000070">
    <property type="entry name" value="Pectinesterase_cat"/>
</dbReference>
<dbReference type="AlphaFoldDB" id="A0A6G1JRG7"/>
<dbReference type="SUPFAM" id="SSF51126">
    <property type="entry name" value="Pectin lyase-like"/>
    <property type="match status" value="1"/>
</dbReference>
<evidence type="ECO:0000256" key="6">
    <source>
        <dbReference type="SAM" id="SignalP"/>
    </source>
</evidence>
<reference evidence="8" key="1">
    <citation type="journal article" date="2020" name="Stud. Mycol.">
        <title>101 Dothideomycetes genomes: a test case for predicting lifestyles and emergence of pathogens.</title>
        <authorList>
            <person name="Haridas S."/>
            <person name="Albert R."/>
            <person name="Binder M."/>
            <person name="Bloem J."/>
            <person name="Labutti K."/>
            <person name="Salamov A."/>
            <person name="Andreopoulos B."/>
            <person name="Baker S."/>
            <person name="Barry K."/>
            <person name="Bills G."/>
            <person name="Bluhm B."/>
            <person name="Cannon C."/>
            <person name="Castanera R."/>
            <person name="Culley D."/>
            <person name="Daum C."/>
            <person name="Ezra D."/>
            <person name="Gonzalez J."/>
            <person name="Henrissat B."/>
            <person name="Kuo A."/>
            <person name="Liang C."/>
            <person name="Lipzen A."/>
            <person name="Lutzoni F."/>
            <person name="Magnuson J."/>
            <person name="Mondo S."/>
            <person name="Nolan M."/>
            <person name="Ohm R."/>
            <person name="Pangilinan J."/>
            <person name="Park H.-J."/>
            <person name="Ramirez L."/>
            <person name="Alfaro M."/>
            <person name="Sun H."/>
            <person name="Tritt A."/>
            <person name="Yoshinaga Y."/>
            <person name="Zwiers L.-H."/>
            <person name="Turgeon B."/>
            <person name="Goodwin S."/>
            <person name="Spatafora J."/>
            <person name="Crous P."/>
            <person name="Grigoriev I."/>
        </authorList>
    </citation>
    <scope>NUCLEOTIDE SEQUENCE</scope>
    <source>
        <strain evidence="8">CBS 279.74</strain>
    </source>
</reference>
<protein>
    <recommendedName>
        <fullName evidence="3">pectinesterase</fullName>
        <ecNumber evidence="3">3.1.1.11</ecNumber>
    </recommendedName>
</protein>
<organism evidence="8 9">
    <name type="scientific">Pleomassaria siparia CBS 279.74</name>
    <dbReference type="NCBI Taxonomy" id="1314801"/>
    <lineage>
        <taxon>Eukaryota</taxon>
        <taxon>Fungi</taxon>
        <taxon>Dikarya</taxon>
        <taxon>Ascomycota</taxon>
        <taxon>Pezizomycotina</taxon>
        <taxon>Dothideomycetes</taxon>
        <taxon>Pleosporomycetidae</taxon>
        <taxon>Pleosporales</taxon>
        <taxon>Pleomassariaceae</taxon>
        <taxon>Pleomassaria</taxon>
    </lineage>
</organism>
<keyword evidence="5" id="KW-0063">Aspartyl esterase</keyword>
<dbReference type="InterPro" id="IPR011050">
    <property type="entry name" value="Pectin_lyase_fold/virulence"/>
</dbReference>
<dbReference type="GO" id="GO:0042545">
    <property type="term" value="P:cell wall modification"/>
    <property type="evidence" value="ECO:0007669"/>
    <property type="project" value="InterPro"/>
</dbReference>
<keyword evidence="4" id="KW-0378">Hydrolase</keyword>
<comment type="pathway">
    <text evidence="1">Glycan metabolism; pectin degradation; 2-dehydro-3-deoxy-D-gluconate from pectin: step 1/5.</text>
</comment>
<dbReference type="Pfam" id="PF01095">
    <property type="entry name" value="Pectinesterase"/>
    <property type="match status" value="1"/>
</dbReference>
<dbReference type="Proteomes" id="UP000799428">
    <property type="component" value="Unassembled WGS sequence"/>
</dbReference>
<dbReference type="PANTHER" id="PTHR31321">
    <property type="entry name" value="ACYL-COA THIOESTER HYDROLASE YBHC-RELATED"/>
    <property type="match status" value="1"/>
</dbReference>
<evidence type="ECO:0000256" key="5">
    <source>
        <dbReference type="ARBA" id="ARBA00023085"/>
    </source>
</evidence>
<evidence type="ECO:0000256" key="3">
    <source>
        <dbReference type="ARBA" id="ARBA00013229"/>
    </source>
</evidence>
<evidence type="ECO:0000259" key="7">
    <source>
        <dbReference type="Pfam" id="PF01095"/>
    </source>
</evidence>
<accession>A0A6G1JRG7</accession>
<dbReference type="UniPathway" id="UPA00545">
    <property type="reaction ID" value="UER00823"/>
</dbReference>
<evidence type="ECO:0000256" key="1">
    <source>
        <dbReference type="ARBA" id="ARBA00005184"/>
    </source>
</evidence>
<evidence type="ECO:0000256" key="2">
    <source>
        <dbReference type="ARBA" id="ARBA00008891"/>
    </source>
</evidence>
<dbReference type="GO" id="GO:0045490">
    <property type="term" value="P:pectin catabolic process"/>
    <property type="evidence" value="ECO:0007669"/>
    <property type="project" value="UniProtKB-UniPathway"/>
</dbReference>
<comment type="similarity">
    <text evidence="2">Belongs to the pectinesterase family.</text>
</comment>
<evidence type="ECO:0000313" key="9">
    <source>
        <dbReference type="Proteomes" id="UP000799428"/>
    </source>
</evidence>
<feature type="chain" id="PRO_5026247746" description="pectinesterase" evidence="6">
    <location>
        <begin position="26"/>
        <end position="412"/>
    </location>
</feature>
<dbReference type="PANTHER" id="PTHR31321:SF137">
    <property type="entry name" value="PECTIN METHYL ESTERASE (EUROFUNG)"/>
    <property type="match status" value="1"/>
</dbReference>
<dbReference type="OrthoDB" id="2019149at2759"/>
<dbReference type="Gene3D" id="2.160.20.10">
    <property type="entry name" value="Single-stranded right-handed beta-helix, Pectin lyase-like"/>
    <property type="match status" value="1"/>
</dbReference>
<sequence length="412" mass="43452">MLSCKVPVSWLSVVILATAVAIADANANANANSYANSRAHCQSSTAEPLEGCAAGTILVSPTHKDAQFQTIQSAVLSLDETTPATILVLSGTYIEQINVTRSGPLTLLGEVAEGGGGGGGGGKNSVTVQFSAANVNVSYTDNAFTSVLTVAPTLEASLTGSGPTGYPVPAGTPFGNKDFRVYNVDFRNVFAAASVGPSLAVSVSYANAGFYHAGFYSWQDTVYIGKLGNAYFYDNTIAGQTDFFYGFGTAFIQNSSIAMRGCGGGVTAWKGTNTTTFSNRYGVYIADSTLAQENSTLVASLAGQCFLGRPWNSQHRSVFMKTYMDASINSAGYKAWAVSNDPAVSRVVPNVTIMAEYESYGPGWNSTGRIAGNVTTVYTKEDQVNKYASPLAVFMSETGNQPYVSWIDEQFL</sequence>
<feature type="signal peptide" evidence="6">
    <location>
        <begin position="1"/>
        <end position="25"/>
    </location>
</feature>
<keyword evidence="9" id="KW-1185">Reference proteome</keyword>
<feature type="domain" description="Pectinesterase catalytic" evidence="7">
    <location>
        <begin position="177"/>
        <end position="389"/>
    </location>
</feature>
<dbReference type="EMBL" id="MU005789">
    <property type="protein sequence ID" value="KAF2703100.1"/>
    <property type="molecule type" value="Genomic_DNA"/>
</dbReference>
<evidence type="ECO:0000256" key="4">
    <source>
        <dbReference type="ARBA" id="ARBA00022801"/>
    </source>
</evidence>
<evidence type="ECO:0000313" key="8">
    <source>
        <dbReference type="EMBL" id="KAF2703100.1"/>
    </source>
</evidence>
<proteinExistence type="inferred from homology"/>
<dbReference type="GO" id="GO:0030599">
    <property type="term" value="F:pectinesterase activity"/>
    <property type="evidence" value="ECO:0007669"/>
    <property type="project" value="UniProtKB-EC"/>
</dbReference>
<gene>
    <name evidence="8" type="ORF">K504DRAFT_463730</name>
</gene>
<dbReference type="EC" id="3.1.1.11" evidence="3"/>
<keyword evidence="6" id="KW-0732">Signal</keyword>
<dbReference type="InterPro" id="IPR012334">
    <property type="entry name" value="Pectin_lyas_fold"/>
</dbReference>